<dbReference type="Pfam" id="PF13195">
    <property type="entry name" value="DUF4011"/>
    <property type="match status" value="1"/>
</dbReference>
<dbReference type="PANTHER" id="PTHR43788:SF8">
    <property type="entry name" value="DNA-BINDING PROTEIN SMUBP-2"/>
    <property type="match status" value="1"/>
</dbReference>
<protein>
    <recommendedName>
        <fullName evidence="10">Superfamily I DNA and/or RNA helicase</fullName>
    </recommendedName>
</protein>
<keyword evidence="3" id="KW-0378">Hydrolase</keyword>
<gene>
    <name evidence="8" type="ORF">EMA8858_02376</name>
</gene>
<keyword evidence="4" id="KW-0347">Helicase</keyword>
<dbReference type="InterPro" id="IPR025103">
    <property type="entry name" value="DUF4011"/>
</dbReference>
<evidence type="ECO:0000256" key="4">
    <source>
        <dbReference type="ARBA" id="ARBA00022806"/>
    </source>
</evidence>
<keyword evidence="9" id="KW-1185">Reference proteome</keyword>
<dbReference type="InterPro" id="IPR041677">
    <property type="entry name" value="DNA2/NAM7_AAA_11"/>
</dbReference>
<dbReference type="InterPro" id="IPR050534">
    <property type="entry name" value="Coronavir_polyprotein_1ab"/>
</dbReference>
<evidence type="ECO:0000256" key="2">
    <source>
        <dbReference type="ARBA" id="ARBA00022741"/>
    </source>
</evidence>
<sequence length="1291" mass="150703">MQKLLKTYLRRLTNLTSRNRSLLLLNLPQEQFLDLHQLDFLDKKASFDYINQLIAQKNQVPLCDVMDNRLEKVNEASKILRKIARTEAFIEEERGAKDLYVGYPFVKGKLSDGTIVRCPLLFFPVTLKNNGKKWILEKRDEAICFNQSFLLAYSHFNQIKISDEFLETSFEEFSKESIVFRTELYELLKQSSLEINFNQDNFSEKLIDFQRMLKTDLADSERNGELKLFPQAILGIFPQAGSYLVPDYEALLKNIEENGPKLETIFPVSMEEKTAVKEENTFLPFAVDASQEAAIIQVKSGKSLVVQGPPGTGKSQLIANLIADFTSRGKKVLVVCQKRVALDTVFQRLEKANMTNFVALVHDFKNDRKVLFEKIANQIERIDDFQKKNKSLDAIFLERNFTQLSRRIDKISETLQDFKKALFDESVCGLSVKEMYLTSSYKKPYLELDDKYKSFVFNELADFEGRLKRYFQYEEKLRKSEDYDFWKDRVSFTKFTFSDVPKIIKKIDEVANFQAKNVTQFSILQLNTFDEKQVKLFTQCFENEEVIEIFKAIVNEKKYLNNRQFDLRKISAEISQLYGEIGLEKSLLKENLFLRKSQLEKAFIASKSGLSWFIWKLFSKDKKDVENLILMNKFSLQMTDLEVLIKKIDNRLTFEALKEKLAKKDIYINLRDEFDETEQTLKNYILANEAYGFYQANEFLRNAAFSLNYYQQLEQIIIEAKQKALEWGFYLTDNQIDSVKKTSIVEYLQENFDLLHDADEINNTFSRAEMEIVEMLFATPKNAIEIFQNSLRLAWIRHIENLYPILRSVSSLKMAQMEEELQESVNQKQVLSQEIVLLKLREQTYKDLIINRLQNVVTYRELQHQTTKKRKIWSVRKVLENYFDEIFKLIPCWMASPESVSAMFLMDAQAEEKLFDLVIFDEASQCFAEYGIPAIFRGKQVVIAGDSKQLQPNDLYQVRYEEEMTTEDISYEPMLEIDSLLDLAAQFLPQTSLQGHYRSQSLDLIGFSNQHFYKNSLHLLPHYEEISKNEPAINYIKVDGIWEKNSNDIEAKKVVEMVAELQKTSPEKTIGVVTFNHKQAELIERLMNEFRIVSDLQLTNENRRISVKNIENIQGDEFDIVIFSVAYAPDEKGKMLMNFGSLNQSGGENRLNVAASRAREKIYVISSILPQQLNVENAQNEGPKLLKKYLEYALAVSNKNYISMQSLPERFRTDWFLKEQLKNGNPLFINELPFADLTVKTSTGKYESLILTDDDLYFENISPKETHAYLPINFRAKGWKFERVWSRNNSK</sequence>
<reference evidence="8" key="1">
    <citation type="submission" date="2021-12" db="EMBL/GenBank/DDBJ databases">
        <authorList>
            <person name="Rodrigo-Torres L."/>
            <person name="Arahal R. D."/>
            <person name="Lucena T."/>
        </authorList>
    </citation>
    <scope>NUCLEOTIDE SEQUENCE</scope>
    <source>
        <strain evidence="8">CECT 8858</strain>
    </source>
</reference>
<evidence type="ECO:0000259" key="6">
    <source>
        <dbReference type="Pfam" id="PF13086"/>
    </source>
</evidence>
<evidence type="ECO:0000313" key="8">
    <source>
        <dbReference type="EMBL" id="CAH0996245.1"/>
    </source>
</evidence>
<dbReference type="Pfam" id="PF13087">
    <property type="entry name" value="AAA_12"/>
    <property type="match status" value="1"/>
</dbReference>
<dbReference type="SUPFAM" id="SSF52540">
    <property type="entry name" value="P-loop containing nucleoside triphosphate hydrolases"/>
    <property type="match status" value="1"/>
</dbReference>
<organism evidence="8 9">
    <name type="scientific">Emticicia aquatica</name>
    <dbReference type="NCBI Taxonomy" id="1681835"/>
    <lineage>
        <taxon>Bacteria</taxon>
        <taxon>Pseudomonadati</taxon>
        <taxon>Bacteroidota</taxon>
        <taxon>Cytophagia</taxon>
        <taxon>Cytophagales</taxon>
        <taxon>Leadbetterellaceae</taxon>
        <taxon>Emticicia</taxon>
    </lineage>
</organism>
<evidence type="ECO:0000259" key="7">
    <source>
        <dbReference type="Pfam" id="PF13087"/>
    </source>
</evidence>
<proteinExistence type="inferred from homology"/>
<feature type="domain" description="DNA2/NAM7 helicase helicase" evidence="6">
    <location>
        <begin position="904"/>
        <end position="952"/>
    </location>
</feature>
<dbReference type="Proteomes" id="UP000837932">
    <property type="component" value="Unassembled WGS sequence"/>
</dbReference>
<comment type="similarity">
    <text evidence="1">Belongs to the DNA2/NAM7 helicase family.</text>
</comment>
<keyword evidence="5" id="KW-0067">ATP-binding</keyword>
<keyword evidence="2" id="KW-0547">Nucleotide-binding</keyword>
<dbReference type="InterPro" id="IPR041679">
    <property type="entry name" value="DNA2/NAM7-like_C"/>
</dbReference>
<dbReference type="CDD" id="cd18808">
    <property type="entry name" value="SF1_C_Upf1"/>
    <property type="match status" value="1"/>
</dbReference>
<feature type="domain" description="DNA2/NAM7 helicase helicase" evidence="6">
    <location>
        <begin position="287"/>
        <end position="419"/>
    </location>
</feature>
<evidence type="ECO:0000256" key="3">
    <source>
        <dbReference type="ARBA" id="ARBA00022801"/>
    </source>
</evidence>
<dbReference type="RefSeq" id="WP_238806810.1">
    <property type="nucleotide sequence ID" value="NZ_CAKLPY010000002.1"/>
</dbReference>
<comment type="caution">
    <text evidence="8">The sequence shown here is derived from an EMBL/GenBank/DDBJ whole genome shotgun (WGS) entry which is preliminary data.</text>
</comment>
<evidence type="ECO:0000256" key="5">
    <source>
        <dbReference type="ARBA" id="ARBA00022840"/>
    </source>
</evidence>
<evidence type="ECO:0000256" key="1">
    <source>
        <dbReference type="ARBA" id="ARBA00007913"/>
    </source>
</evidence>
<evidence type="ECO:0000313" key="9">
    <source>
        <dbReference type="Proteomes" id="UP000837932"/>
    </source>
</evidence>
<dbReference type="InterPro" id="IPR047187">
    <property type="entry name" value="SF1_C_Upf1"/>
</dbReference>
<dbReference type="InterPro" id="IPR027417">
    <property type="entry name" value="P-loop_NTPase"/>
</dbReference>
<dbReference type="Pfam" id="PF13086">
    <property type="entry name" value="AAA_11"/>
    <property type="match status" value="2"/>
</dbReference>
<dbReference type="Gene3D" id="3.40.50.300">
    <property type="entry name" value="P-loop containing nucleotide triphosphate hydrolases"/>
    <property type="match status" value="3"/>
</dbReference>
<accession>A0ABM9ARH5</accession>
<dbReference type="PANTHER" id="PTHR43788">
    <property type="entry name" value="DNA2/NAM7 HELICASE FAMILY MEMBER"/>
    <property type="match status" value="1"/>
</dbReference>
<feature type="domain" description="DNA2/NAM7 helicase-like C-terminal" evidence="7">
    <location>
        <begin position="989"/>
        <end position="1166"/>
    </location>
</feature>
<dbReference type="EMBL" id="CAKLPY010000002">
    <property type="protein sequence ID" value="CAH0996245.1"/>
    <property type="molecule type" value="Genomic_DNA"/>
</dbReference>
<evidence type="ECO:0008006" key="10">
    <source>
        <dbReference type="Google" id="ProtNLM"/>
    </source>
</evidence>
<name>A0ABM9ARH5_9BACT</name>